<comment type="caution">
    <text evidence="3">The sequence shown here is derived from an EMBL/GenBank/DDBJ whole genome shotgun (WGS) entry which is preliminary data.</text>
</comment>
<reference evidence="3" key="1">
    <citation type="journal article" date="2018" name="Genome Biol.">
        <title>SKESA: strategic k-mer extension for scrupulous assemblies.</title>
        <authorList>
            <person name="Souvorov A."/>
            <person name="Agarwala R."/>
            <person name="Lipman D.J."/>
        </authorList>
    </citation>
    <scope>NUCLEOTIDE SEQUENCE</scope>
    <source>
        <strain evidence="3">Salmonella enterica</strain>
    </source>
</reference>
<reference evidence="3" key="3">
    <citation type="submission" date="2018-07" db="EMBL/GenBank/DDBJ databases">
        <authorList>
            <consortium name="NCBI Pathogen Detection Project"/>
        </authorList>
    </citation>
    <scope>NUCLEOTIDE SEQUENCE</scope>
    <source>
        <strain evidence="3">Salmonella enterica</strain>
    </source>
</reference>
<dbReference type="EMBL" id="AAHCRV010000001">
    <property type="protein sequence ID" value="EBU6388727.1"/>
    <property type="molecule type" value="Genomic_DNA"/>
</dbReference>
<organism evidence="3">
    <name type="scientific">Salmonella enterica subsp. enterica serovar Napoli</name>
    <dbReference type="NCBI Taxonomy" id="1151001"/>
    <lineage>
        <taxon>Bacteria</taxon>
        <taxon>Pseudomonadati</taxon>
        <taxon>Pseudomonadota</taxon>
        <taxon>Gammaproteobacteria</taxon>
        <taxon>Enterobacterales</taxon>
        <taxon>Enterobacteriaceae</taxon>
        <taxon>Salmonella</taxon>
    </lineage>
</organism>
<sequence length="60" mass="6664">MIFDSLNLLLYYQLIVVTDQLRLLIAEWVGTKTGHTKLCIGLQGFACFSKMGRVSAVVMG</sequence>
<evidence type="ECO:0000313" key="1">
    <source>
        <dbReference type="EMBL" id="EBU6388727.1"/>
    </source>
</evidence>
<dbReference type="EMBL" id="AAHMAG010000003">
    <property type="protein sequence ID" value="EBX7088140.1"/>
    <property type="molecule type" value="Genomic_DNA"/>
</dbReference>
<evidence type="ECO:0000313" key="2">
    <source>
        <dbReference type="EMBL" id="EBX7088140.1"/>
    </source>
</evidence>
<accession>A0A5I0KP16</accession>
<gene>
    <name evidence="1" type="ORF">DRA33_00915</name>
    <name evidence="2" type="ORF">DS367_02305</name>
    <name evidence="4" type="ORF">G0E04_23030</name>
    <name evidence="3" type="ORF">G0E06_03005</name>
</gene>
<name>A0A5I0KP16_SALET</name>
<dbReference type="EMBL" id="DAAMKA010000004">
    <property type="protein sequence ID" value="HAC6987211.1"/>
    <property type="molecule type" value="Genomic_DNA"/>
</dbReference>
<protein>
    <submittedName>
        <fullName evidence="3">Uncharacterized protein</fullName>
    </submittedName>
</protein>
<dbReference type="AlphaFoldDB" id="A0A5I0KP16"/>
<proteinExistence type="predicted"/>
<evidence type="ECO:0000313" key="4">
    <source>
        <dbReference type="EMBL" id="HAC7046874.1"/>
    </source>
</evidence>
<evidence type="ECO:0000313" key="3">
    <source>
        <dbReference type="EMBL" id="HAC6987211.1"/>
    </source>
</evidence>
<dbReference type="EMBL" id="DAAMKB010000137">
    <property type="protein sequence ID" value="HAC7046874.1"/>
    <property type="molecule type" value="Genomic_DNA"/>
</dbReference>
<reference evidence="1" key="2">
    <citation type="submission" date="2018-06" db="EMBL/GenBank/DDBJ databases">
        <authorList>
            <person name="Ashton P.M."/>
            <person name="Dallman T."/>
            <person name="Nair S."/>
            <person name="De Pinna E."/>
            <person name="Peters T."/>
            <person name="Grant K."/>
        </authorList>
    </citation>
    <scope>NUCLEOTIDE SEQUENCE</scope>
    <source>
        <strain evidence="1">161071</strain>
        <strain evidence="2">307234</strain>
    </source>
</reference>